<dbReference type="Pfam" id="PF00015">
    <property type="entry name" value="MCPsignal"/>
    <property type="match status" value="1"/>
</dbReference>
<keyword evidence="2 8" id="KW-0812">Transmembrane</keyword>
<keyword evidence="5 7" id="KW-0807">Transducer</keyword>
<dbReference type="PRINTS" id="PR00260">
    <property type="entry name" value="CHEMTRNSDUCR"/>
</dbReference>
<evidence type="ECO:0000313" key="12">
    <source>
        <dbReference type="Proteomes" id="UP000051802"/>
    </source>
</evidence>
<sequence length="678" mass="71441">MSTAPDAPQNKKIGGVSTSFWLFLLALSLIVFSANFAVSTWQGSRLAGASTGAADLQVLSQQLANQGREAVSGDAKAFAAFKDTKTQIDKTVSELEGRYGQETGVSGPIRQLKSTWTPLGKSAEQVIASEPAVLALAGNADRFTGAVPQLQAQLNEVVRAMTVSGAPASQIYNTLQQVVVAGTMARRVTEMRAGGAGAAASGDALARDSVVFSQMLEGLRNGNEELGIAAVKNPAALVALEQSQNLWATMKKDVDAILASSRNLFAAQSSAAAITGGSAKMLDDSKKLFDAFSAFGSVRDTRLFPNLWLGVLSGALLVISIIGLVWSMVRARSREQELRLQTQVEFNSRNQQAIMRLLDEISSLGEGDLTVKASVTEDMTGAIADAINYAVDELRHLVTTINDTSAKVAVSSQETQATAMQLAEAAGHQASQITTASERINEIAASIEQVSRNSTESAEVAQRSVVIAAEGAGVVRETIQGMDQIRDQIQETSKRIKRLGESSQEIGSIVELINDISEQTNILALNAAVQAASAGEAGRGFAVVADEVQRLAERTSGATRRIESLVQTIQADTNEAVSSMEQTTSEVVSGARLAEDAGTALTEIERVSNALNNLIKNISIAAHQQSAAATDITQTMDVIRKITGQTSQGAGQTAESIGHLAQLAADLRRSVADFKLPA</sequence>
<feature type="domain" description="HAMP" evidence="10">
    <location>
        <begin position="348"/>
        <end position="399"/>
    </location>
</feature>
<dbReference type="STRING" id="676599.ARC20_07785"/>
<reference evidence="11 12" key="1">
    <citation type="submission" date="2015-10" db="EMBL/GenBank/DDBJ databases">
        <title>Genome sequencing and analysis of members of genus Stenotrophomonas.</title>
        <authorList>
            <person name="Patil P.P."/>
            <person name="Midha S."/>
            <person name="Patil P.B."/>
        </authorList>
    </citation>
    <scope>NUCLEOTIDE SEQUENCE [LARGE SCALE GENOMIC DNA]</scope>
    <source>
        <strain evidence="11 12">JCM 16536</strain>
    </source>
</reference>
<dbReference type="InterPro" id="IPR004089">
    <property type="entry name" value="MCPsignal_dom"/>
</dbReference>
<evidence type="ECO:0000313" key="11">
    <source>
        <dbReference type="EMBL" id="KRG44798.1"/>
    </source>
</evidence>
<comment type="caution">
    <text evidence="11">The sequence shown here is derived from an EMBL/GenBank/DDBJ whole genome shotgun (WGS) entry which is preliminary data.</text>
</comment>
<dbReference type="EMBL" id="LLXU01000066">
    <property type="protein sequence ID" value="KRG44798.1"/>
    <property type="molecule type" value="Genomic_DNA"/>
</dbReference>
<evidence type="ECO:0000256" key="7">
    <source>
        <dbReference type="PROSITE-ProRule" id="PRU00284"/>
    </source>
</evidence>
<dbReference type="FunFam" id="1.10.287.950:FF:000001">
    <property type="entry name" value="Methyl-accepting chemotaxis sensory transducer"/>
    <property type="match status" value="1"/>
</dbReference>
<evidence type="ECO:0000259" key="10">
    <source>
        <dbReference type="PROSITE" id="PS50885"/>
    </source>
</evidence>
<accession>A0A0R0ASW3</accession>
<dbReference type="Proteomes" id="UP000051802">
    <property type="component" value="Unassembled WGS sequence"/>
</dbReference>
<dbReference type="SMART" id="SM00283">
    <property type="entry name" value="MA"/>
    <property type="match status" value="1"/>
</dbReference>
<dbReference type="GO" id="GO:0004888">
    <property type="term" value="F:transmembrane signaling receptor activity"/>
    <property type="evidence" value="ECO:0007669"/>
    <property type="project" value="InterPro"/>
</dbReference>
<dbReference type="SUPFAM" id="SSF58104">
    <property type="entry name" value="Methyl-accepting chemotaxis protein (MCP) signaling domain"/>
    <property type="match status" value="1"/>
</dbReference>
<evidence type="ECO:0000256" key="5">
    <source>
        <dbReference type="ARBA" id="ARBA00023224"/>
    </source>
</evidence>
<evidence type="ECO:0000256" key="3">
    <source>
        <dbReference type="ARBA" id="ARBA00022989"/>
    </source>
</evidence>
<dbReference type="GO" id="GO:0006935">
    <property type="term" value="P:chemotaxis"/>
    <property type="evidence" value="ECO:0007669"/>
    <property type="project" value="InterPro"/>
</dbReference>
<evidence type="ECO:0000259" key="9">
    <source>
        <dbReference type="PROSITE" id="PS50111"/>
    </source>
</evidence>
<evidence type="ECO:0000256" key="4">
    <source>
        <dbReference type="ARBA" id="ARBA00023136"/>
    </source>
</evidence>
<dbReference type="AlphaFoldDB" id="A0A0R0ASW3"/>
<gene>
    <name evidence="11" type="ORF">ARC20_07785</name>
</gene>
<dbReference type="CDD" id="cd11386">
    <property type="entry name" value="MCP_signal"/>
    <property type="match status" value="1"/>
</dbReference>
<feature type="transmembrane region" description="Helical" evidence="8">
    <location>
        <begin position="307"/>
        <end position="329"/>
    </location>
</feature>
<dbReference type="OrthoDB" id="9177152at2"/>
<dbReference type="PANTHER" id="PTHR32089:SF119">
    <property type="entry name" value="METHYL-ACCEPTING CHEMOTAXIS PROTEIN CTPL"/>
    <property type="match status" value="1"/>
</dbReference>
<dbReference type="RefSeq" id="WP_057646030.1">
    <property type="nucleotide sequence ID" value="NZ_LLXU01000066.1"/>
</dbReference>
<feature type="transmembrane region" description="Helical" evidence="8">
    <location>
        <begin position="20"/>
        <end position="38"/>
    </location>
</feature>
<feature type="domain" description="Methyl-accepting transducer" evidence="9">
    <location>
        <begin position="404"/>
        <end position="640"/>
    </location>
</feature>
<protein>
    <submittedName>
        <fullName evidence="11">Chemotaxis protein</fullName>
    </submittedName>
</protein>
<dbReference type="PANTHER" id="PTHR32089">
    <property type="entry name" value="METHYL-ACCEPTING CHEMOTAXIS PROTEIN MCPB"/>
    <property type="match status" value="1"/>
</dbReference>
<evidence type="ECO:0000256" key="2">
    <source>
        <dbReference type="ARBA" id="ARBA00022692"/>
    </source>
</evidence>
<evidence type="ECO:0000256" key="1">
    <source>
        <dbReference type="ARBA" id="ARBA00004141"/>
    </source>
</evidence>
<comment type="subcellular location">
    <subcellularLocation>
        <location evidence="1">Membrane</location>
        <topology evidence="1">Multi-pass membrane protein</topology>
    </subcellularLocation>
</comment>
<dbReference type="GO" id="GO:0007165">
    <property type="term" value="P:signal transduction"/>
    <property type="evidence" value="ECO:0007669"/>
    <property type="project" value="UniProtKB-KW"/>
</dbReference>
<dbReference type="InterPro" id="IPR004090">
    <property type="entry name" value="Chemotax_Me-accpt_rcpt"/>
</dbReference>
<comment type="similarity">
    <text evidence="6">Belongs to the methyl-accepting chemotaxis (MCP) protein family.</text>
</comment>
<evidence type="ECO:0000256" key="8">
    <source>
        <dbReference type="SAM" id="Phobius"/>
    </source>
</evidence>
<keyword evidence="4 8" id="KW-0472">Membrane</keyword>
<evidence type="ECO:0000256" key="6">
    <source>
        <dbReference type="ARBA" id="ARBA00029447"/>
    </source>
</evidence>
<name>A0A0R0ASW3_9GAMM</name>
<keyword evidence="12" id="KW-1185">Reference proteome</keyword>
<keyword evidence="3 8" id="KW-1133">Transmembrane helix</keyword>
<dbReference type="Gene3D" id="1.10.287.950">
    <property type="entry name" value="Methyl-accepting chemotaxis protein"/>
    <property type="match status" value="1"/>
</dbReference>
<dbReference type="GO" id="GO:0016020">
    <property type="term" value="C:membrane"/>
    <property type="evidence" value="ECO:0007669"/>
    <property type="project" value="UniProtKB-SubCell"/>
</dbReference>
<dbReference type="PROSITE" id="PS50885">
    <property type="entry name" value="HAMP"/>
    <property type="match status" value="1"/>
</dbReference>
<dbReference type="PROSITE" id="PS50111">
    <property type="entry name" value="CHEMOTAXIS_TRANSDUC_2"/>
    <property type="match status" value="1"/>
</dbReference>
<proteinExistence type="inferred from homology"/>
<dbReference type="InterPro" id="IPR003660">
    <property type="entry name" value="HAMP_dom"/>
</dbReference>
<organism evidence="11 12">
    <name type="scientific">Stenotrophomonas panacihumi</name>
    <dbReference type="NCBI Taxonomy" id="676599"/>
    <lineage>
        <taxon>Bacteria</taxon>
        <taxon>Pseudomonadati</taxon>
        <taxon>Pseudomonadota</taxon>
        <taxon>Gammaproteobacteria</taxon>
        <taxon>Lysobacterales</taxon>
        <taxon>Lysobacteraceae</taxon>
        <taxon>Stenotrophomonas</taxon>
    </lineage>
</organism>